<feature type="compositionally biased region" description="Polar residues" evidence="1">
    <location>
        <begin position="22"/>
        <end position="32"/>
    </location>
</feature>
<organism evidence="2 3">
    <name type="scientific">Nitzschia inconspicua</name>
    <dbReference type="NCBI Taxonomy" id="303405"/>
    <lineage>
        <taxon>Eukaryota</taxon>
        <taxon>Sar</taxon>
        <taxon>Stramenopiles</taxon>
        <taxon>Ochrophyta</taxon>
        <taxon>Bacillariophyta</taxon>
        <taxon>Bacillariophyceae</taxon>
        <taxon>Bacillariophycidae</taxon>
        <taxon>Bacillariales</taxon>
        <taxon>Bacillariaceae</taxon>
        <taxon>Nitzschia</taxon>
    </lineage>
</organism>
<proteinExistence type="predicted"/>
<dbReference type="EMBL" id="JAGRRH010000023">
    <property type="protein sequence ID" value="KAG7344354.1"/>
    <property type="molecule type" value="Genomic_DNA"/>
</dbReference>
<reference evidence="2" key="2">
    <citation type="submission" date="2021-04" db="EMBL/GenBank/DDBJ databases">
        <authorList>
            <person name="Podell S."/>
        </authorList>
    </citation>
    <scope>NUCLEOTIDE SEQUENCE</scope>
    <source>
        <strain evidence="2">Hildebrandi</strain>
    </source>
</reference>
<accession>A0A9K3PGR6</accession>
<evidence type="ECO:0000256" key="1">
    <source>
        <dbReference type="SAM" id="MobiDB-lite"/>
    </source>
</evidence>
<evidence type="ECO:0000313" key="3">
    <source>
        <dbReference type="Proteomes" id="UP000693970"/>
    </source>
</evidence>
<dbReference type="Proteomes" id="UP000693970">
    <property type="component" value="Unassembled WGS sequence"/>
</dbReference>
<dbReference type="AlphaFoldDB" id="A0A9K3PGR6"/>
<sequence length="209" mass="22194">MFALHQTSSSSSGNQNSENTSFGNPNGGTPSFRNKEGPNGSSSPSFGAPNGGNGGSAKTGTSPFGSSSTNGSTSFGSPQNGSVPSNLENTQQLLHHQSTLPITVSFFCNYGIDDQLLCTAYVNISSSAPIVPKELTKPQKSSGMMLIRSSFPFILHPPENVAALAQEWDAASLMNPFQRQIQKSVNICNQYECNGKDQADPPEWITLSW</sequence>
<feature type="region of interest" description="Disordered" evidence="1">
    <location>
        <begin position="1"/>
        <end position="86"/>
    </location>
</feature>
<gene>
    <name evidence="2" type="ORF">IV203_022362</name>
</gene>
<feature type="compositionally biased region" description="Low complexity" evidence="1">
    <location>
        <begin position="59"/>
        <end position="78"/>
    </location>
</feature>
<keyword evidence="3" id="KW-1185">Reference proteome</keyword>
<evidence type="ECO:0000313" key="2">
    <source>
        <dbReference type="EMBL" id="KAG7344354.1"/>
    </source>
</evidence>
<dbReference type="OrthoDB" id="167869at2759"/>
<feature type="compositionally biased region" description="Low complexity" evidence="1">
    <location>
        <begin position="1"/>
        <end position="21"/>
    </location>
</feature>
<name>A0A9K3PGR6_9STRA</name>
<comment type="caution">
    <text evidence="2">The sequence shown here is derived from an EMBL/GenBank/DDBJ whole genome shotgun (WGS) entry which is preliminary data.</text>
</comment>
<reference evidence="2" key="1">
    <citation type="journal article" date="2021" name="Sci. Rep.">
        <title>Diploid genomic architecture of Nitzschia inconspicua, an elite biomass production diatom.</title>
        <authorList>
            <person name="Oliver A."/>
            <person name="Podell S."/>
            <person name="Pinowska A."/>
            <person name="Traller J.C."/>
            <person name="Smith S.R."/>
            <person name="McClure R."/>
            <person name="Beliaev A."/>
            <person name="Bohutskyi P."/>
            <person name="Hill E.A."/>
            <person name="Rabines A."/>
            <person name="Zheng H."/>
            <person name="Allen L.Z."/>
            <person name="Kuo A."/>
            <person name="Grigoriev I.V."/>
            <person name="Allen A.E."/>
            <person name="Hazlebeck D."/>
            <person name="Allen E.E."/>
        </authorList>
    </citation>
    <scope>NUCLEOTIDE SEQUENCE</scope>
    <source>
        <strain evidence="2">Hildebrandi</strain>
    </source>
</reference>
<protein>
    <submittedName>
        <fullName evidence="2">Uncharacterized protein</fullName>
    </submittedName>
</protein>